<accession>A0A8A3SA69</accession>
<dbReference type="InterPro" id="IPR014997">
    <property type="entry name" value="DUF1847"/>
</dbReference>
<evidence type="ECO:0000313" key="1">
    <source>
        <dbReference type="EMBL" id="QSZ68286.1"/>
    </source>
</evidence>
<dbReference type="KEGG" id="maqe:RJ40_12675"/>
<gene>
    <name evidence="1" type="ORF">RJ40_12675</name>
</gene>
<reference evidence="1" key="2">
    <citation type="submission" date="2019-02" db="EMBL/GenBank/DDBJ databases">
        <authorList>
            <person name="Chen S.-C."/>
            <person name="Chien H.-H."/>
            <person name="Lai M.-C."/>
        </authorList>
    </citation>
    <scope>NUCLEOTIDE SEQUENCE</scope>
    <source>
        <strain evidence="1">N2F9704</strain>
    </source>
</reference>
<dbReference type="Pfam" id="PF08901">
    <property type="entry name" value="DUF1847"/>
    <property type="match status" value="1"/>
</dbReference>
<organism evidence="1 2">
    <name type="scientific">Methanofollis aquaemaris</name>
    <dbReference type="NCBI Taxonomy" id="126734"/>
    <lineage>
        <taxon>Archaea</taxon>
        <taxon>Methanobacteriati</taxon>
        <taxon>Methanobacteriota</taxon>
        <taxon>Stenosarchaea group</taxon>
        <taxon>Methanomicrobia</taxon>
        <taxon>Methanomicrobiales</taxon>
        <taxon>Methanomicrobiaceae</taxon>
        <taxon>Methanofollis</taxon>
    </lineage>
</organism>
<dbReference type="AlphaFoldDB" id="A0A8A3SA69"/>
<proteinExistence type="predicted"/>
<evidence type="ECO:0000313" key="2">
    <source>
        <dbReference type="Proteomes" id="UP001042704"/>
    </source>
</evidence>
<dbReference type="EMBL" id="CP036172">
    <property type="protein sequence ID" value="QSZ68286.1"/>
    <property type="molecule type" value="Genomic_DNA"/>
</dbReference>
<reference evidence="1" key="1">
    <citation type="journal article" date="2001" name="Int. J. Syst. Evol. Microbiol.">
        <title>Methanofollis aquaemaris sp. nov., a methanogen isolated from an aquaculture fish pond.</title>
        <authorList>
            <person name="Lai M.C."/>
            <person name="Chen S.C."/>
        </authorList>
    </citation>
    <scope>NUCLEOTIDE SEQUENCE</scope>
    <source>
        <strain evidence="1">N2F9704</strain>
    </source>
</reference>
<name>A0A8A3SA69_9EURY</name>
<dbReference type="GeneID" id="76425239"/>
<dbReference type="RefSeq" id="WP_265581244.1">
    <property type="nucleotide sequence ID" value="NZ_CP036172.1"/>
</dbReference>
<sequence>MEGGYPACARCGIKKDEQLCRTKDGRSIPGCPTAEQAEVLAAAMEEYRRPAVAAFARAAAVQEGEGYGDKEQGYDRLRPVKCRLEETAEFAGKMGYRRLGLAFCTGLAKEAAAVERFFRGRGFEVISVVCKAGRVPKETLGVSDQEKVAPGTDEQICNPIFQAMLLNAAETEFNIMLGLCVGHDSLFMKYAEAPCTVLAAKDRLLGHNPLAAVYTIESYSRYMK</sequence>
<keyword evidence="2" id="KW-1185">Reference proteome</keyword>
<dbReference type="Proteomes" id="UP001042704">
    <property type="component" value="Chromosome"/>
</dbReference>
<protein>
    <submittedName>
        <fullName evidence="1">DUF1847 domain-containing protein</fullName>
    </submittedName>
</protein>